<dbReference type="OrthoDB" id="44465at2759"/>
<comment type="catalytic activity">
    <reaction evidence="13">
        <text>L-alpha-aminoacyl-L-lysine(out) = L-alpha-aminoacyl-L-lysine(in)</text>
        <dbReference type="Rhea" id="RHEA:79383"/>
        <dbReference type="ChEBI" id="CHEBI:229966"/>
    </reaction>
</comment>
<evidence type="ECO:0000256" key="4">
    <source>
        <dbReference type="ARBA" id="ARBA00022692"/>
    </source>
</evidence>
<comment type="subcellular location">
    <subcellularLocation>
        <location evidence="1">Lysosome membrane</location>
        <topology evidence="1">Multi-pass membrane protein</topology>
    </subcellularLocation>
</comment>
<comment type="similarity">
    <text evidence="2">Belongs to the major facilitator superfamily.</text>
</comment>
<comment type="catalytic activity">
    <reaction evidence="10">
        <text>L-alpha-aminoacyl-L-arginine(out) = L-alpha-aminoacyl-L-arginine(in)</text>
        <dbReference type="Rhea" id="RHEA:79367"/>
        <dbReference type="ChEBI" id="CHEBI:229968"/>
    </reaction>
</comment>
<comment type="catalytic activity">
    <reaction evidence="11">
        <text>L-alpha-aminoacyl-L-histidine(out) = L-alpha-aminoacyl-L-histidine(in)</text>
        <dbReference type="Rhea" id="RHEA:79375"/>
        <dbReference type="ChEBI" id="CHEBI:229967"/>
    </reaction>
</comment>
<sequence length="620" mass="67926">MATNTDNTLVDTGESLTTPLIAEGDSSDEEEATPLGNHPLERTVSSLTAITDDEDDSHGSDAESCFTRHARWFGLASVCLVMTAEYYAIDIPAALHQELKDYMEPADHDANFELRFNLLYTVYAMPNIVLPLVGGVMVDRWGPSRCMVVYSIFLALGQALFALGLSRHSWTLMLAGRAVFGLGGESICVAFSTLFSEWFDPSERAFAFGTQLAVSRLGSVLNNVVSPKVAHAWTTPWALWVGVIWNAVGVLIAFVVKYLHAILHSRRTPSNHNNNNQMTEPLLPNSGEFLEMEHSIESSLSHGHNNNDTRPTRQDAGNQEEQQQISLLDVSRLGSSFWLLCICCMVVYGCINPFNNVASGILLERNYFQTPPSDCQLTLPKQCTSGSLVKDPNPSFNHNGDSCPGHGYAPILPTFPLNISTEDYDHEFLRQKDKVACDDSFWAQECTQDYCLALHQATEQAGRTMSIPYFVSAIISPPIGSLVDRVGRRAMLACGTSFVLMMVHLALAFVPALPVWIPLVGQGVAYALFSAVIWPSVGLVVEQKMTGTAYGIILSAQNLGIALFPIAVAAIYRASHFRYIPNVELLFVVCAGLGSAAGMMLWVLDRKNGNKLGQVAVREH</sequence>
<feature type="transmembrane region" description="Helical" evidence="26">
    <location>
        <begin position="548"/>
        <end position="573"/>
    </location>
</feature>
<evidence type="ECO:0000256" key="20">
    <source>
        <dbReference type="ARBA" id="ARBA00044924"/>
    </source>
</evidence>
<evidence type="ECO:0000256" key="21">
    <source>
        <dbReference type="ARBA" id="ARBA00044985"/>
    </source>
</evidence>
<comment type="catalytic activity">
    <reaction evidence="20">
        <text>L-lysyl-glycine(out) = L-lysyl-glycine(in)</text>
        <dbReference type="Rhea" id="RHEA:79407"/>
        <dbReference type="ChEBI" id="CHEBI:191202"/>
    </reaction>
</comment>
<feature type="transmembrane region" description="Helical" evidence="26">
    <location>
        <begin position="585"/>
        <end position="604"/>
    </location>
</feature>
<comment type="subunit">
    <text evidence="24">Homodimer. Interacts with lysosomal protein GLMP (via lumenal domain); the interaction starts while both proteins are still in the endoplasmic reticulum and is required for stabilization of MFSD1 in lysosomes but has no direct effect on its targeting to lysosomes or transporter activity.</text>
</comment>
<feature type="domain" description="Major facilitator superfamily (MFS) profile" evidence="27">
    <location>
        <begin position="76"/>
        <end position="609"/>
    </location>
</feature>
<dbReference type="Gene3D" id="1.20.1250.20">
    <property type="entry name" value="MFS general substrate transporter like domains"/>
    <property type="match status" value="2"/>
</dbReference>
<accession>A0A9N8DFS6</accession>
<dbReference type="AlphaFoldDB" id="A0A9N8DFS6"/>
<keyword evidence="3" id="KW-0813">Transport</keyword>
<feature type="transmembrane region" description="Helical" evidence="26">
    <location>
        <begin position="118"/>
        <end position="136"/>
    </location>
</feature>
<evidence type="ECO:0000259" key="27">
    <source>
        <dbReference type="PROSITE" id="PS50850"/>
    </source>
</evidence>
<evidence type="ECO:0000256" key="1">
    <source>
        <dbReference type="ARBA" id="ARBA00004155"/>
    </source>
</evidence>
<keyword evidence="5 26" id="KW-1133">Transmembrane helix</keyword>
<keyword evidence="6 26" id="KW-0472">Membrane</keyword>
<dbReference type="Pfam" id="PF07690">
    <property type="entry name" value="MFS_1"/>
    <property type="match status" value="2"/>
</dbReference>
<dbReference type="InterPro" id="IPR011701">
    <property type="entry name" value="MFS"/>
</dbReference>
<evidence type="ECO:0000256" key="23">
    <source>
        <dbReference type="ARBA" id="ARBA00045709"/>
    </source>
</evidence>
<evidence type="ECO:0000256" key="24">
    <source>
        <dbReference type="ARBA" id="ARBA00046376"/>
    </source>
</evidence>
<evidence type="ECO:0000256" key="10">
    <source>
        <dbReference type="ARBA" id="ARBA00044881"/>
    </source>
</evidence>
<organism evidence="28 29">
    <name type="scientific">Seminavis robusta</name>
    <dbReference type="NCBI Taxonomy" id="568900"/>
    <lineage>
        <taxon>Eukaryota</taxon>
        <taxon>Sar</taxon>
        <taxon>Stramenopiles</taxon>
        <taxon>Ochrophyta</taxon>
        <taxon>Bacillariophyta</taxon>
        <taxon>Bacillariophyceae</taxon>
        <taxon>Bacillariophycidae</taxon>
        <taxon>Naviculales</taxon>
        <taxon>Naviculaceae</taxon>
        <taxon>Seminavis</taxon>
    </lineage>
</organism>
<dbReference type="GO" id="GO:0005765">
    <property type="term" value="C:lysosomal membrane"/>
    <property type="evidence" value="ECO:0007669"/>
    <property type="project" value="UniProtKB-SubCell"/>
</dbReference>
<evidence type="ECO:0000256" key="19">
    <source>
        <dbReference type="ARBA" id="ARBA00044919"/>
    </source>
</evidence>
<evidence type="ECO:0000256" key="17">
    <source>
        <dbReference type="ARBA" id="ARBA00044903"/>
    </source>
</evidence>
<evidence type="ECO:0000256" key="9">
    <source>
        <dbReference type="ARBA" id="ARBA00044878"/>
    </source>
</evidence>
<evidence type="ECO:0000256" key="26">
    <source>
        <dbReference type="SAM" id="Phobius"/>
    </source>
</evidence>
<dbReference type="EMBL" id="CAICTM010000071">
    <property type="protein sequence ID" value="CAB9499934.1"/>
    <property type="molecule type" value="Genomic_DNA"/>
</dbReference>
<dbReference type="InterPro" id="IPR052187">
    <property type="entry name" value="MFSD1"/>
</dbReference>
<evidence type="ECO:0000256" key="25">
    <source>
        <dbReference type="SAM" id="MobiDB-lite"/>
    </source>
</evidence>
<dbReference type="GO" id="GO:0022857">
    <property type="term" value="F:transmembrane transporter activity"/>
    <property type="evidence" value="ECO:0007669"/>
    <property type="project" value="InterPro"/>
</dbReference>
<evidence type="ECO:0000256" key="2">
    <source>
        <dbReference type="ARBA" id="ARBA00008335"/>
    </source>
</evidence>
<comment type="catalytic activity">
    <reaction evidence="18">
        <text>L-histidyl-L-alpha-amino acid(out) = L-histidyl-L-alpha-amino acid(in)</text>
        <dbReference type="Rhea" id="RHEA:79379"/>
        <dbReference type="ChEBI" id="CHEBI:229964"/>
    </reaction>
</comment>
<dbReference type="Proteomes" id="UP001153069">
    <property type="component" value="Unassembled WGS sequence"/>
</dbReference>
<protein>
    <recommendedName>
        <fullName evidence="21">Lysosomal dipeptide transporter MFSD1</fullName>
    </recommendedName>
    <alternativeName>
        <fullName evidence="22">Major facilitator superfamily domain-containing protein 1</fullName>
    </alternativeName>
</protein>
<evidence type="ECO:0000256" key="13">
    <source>
        <dbReference type="ARBA" id="ARBA00044893"/>
    </source>
</evidence>
<keyword evidence="29" id="KW-1185">Reference proteome</keyword>
<evidence type="ECO:0000256" key="11">
    <source>
        <dbReference type="ARBA" id="ARBA00044884"/>
    </source>
</evidence>
<comment type="catalytic activity">
    <reaction evidence="8">
        <text>L-lysyl-L-alanine(out) = L-lysyl-L-alanine(in)</text>
        <dbReference type="Rhea" id="RHEA:79399"/>
        <dbReference type="ChEBI" id="CHEBI:229954"/>
    </reaction>
</comment>
<keyword evidence="7" id="KW-0458">Lysosome</keyword>
<dbReference type="SUPFAM" id="SSF103473">
    <property type="entry name" value="MFS general substrate transporter"/>
    <property type="match status" value="2"/>
</dbReference>
<proteinExistence type="inferred from homology"/>
<dbReference type="InterPro" id="IPR036259">
    <property type="entry name" value="MFS_trans_sf"/>
</dbReference>
<dbReference type="PROSITE" id="PS50850">
    <property type="entry name" value="MFS"/>
    <property type="match status" value="1"/>
</dbReference>
<evidence type="ECO:0000256" key="8">
    <source>
        <dbReference type="ARBA" id="ARBA00044876"/>
    </source>
</evidence>
<feature type="transmembrane region" description="Helical" evidence="26">
    <location>
        <begin position="148"/>
        <end position="166"/>
    </location>
</feature>
<comment type="caution">
    <text evidence="28">The sequence shown here is derived from an EMBL/GenBank/DDBJ whole genome shotgun (WGS) entry which is preliminary data.</text>
</comment>
<feature type="transmembrane region" description="Helical" evidence="26">
    <location>
        <begin position="490"/>
        <end position="517"/>
    </location>
</feature>
<evidence type="ECO:0000256" key="14">
    <source>
        <dbReference type="ARBA" id="ARBA00044898"/>
    </source>
</evidence>
<feature type="compositionally biased region" description="Polar residues" evidence="25">
    <location>
        <begin position="1"/>
        <end position="18"/>
    </location>
</feature>
<evidence type="ECO:0000256" key="7">
    <source>
        <dbReference type="ARBA" id="ARBA00023228"/>
    </source>
</evidence>
<evidence type="ECO:0000256" key="3">
    <source>
        <dbReference type="ARBA" id="ARBA00022448"/>
    </source>
</evidence>
<comment type="catalytic activity">
    <reaction evidence="14">
        <text>L-aspartyl-L-lysine(out) = L-aspartyl-L-lysine(in)</text>
        <dbReference type="Rhea" id="RHEA:79411"/>
        <dbReference type="ChEBI" id="CHEBI:229953"/>
    </reaction>
</comment>
<evidence type="ECO:0000256" key="22">
    <source>
        <dbReference type="ARBA" id="ARBA00045018"/>
    </source>
</evidence>
<evidence type="ECO:0000313" key="29">
    <source>
        <dbReference type="Proteomes" id="UP001153069"/>
    </source>
</evidence>
<dbReference type="InterPro" id="IPR020846">
    <property type="entry name" value="MFS_dom"/>
</dbReference>
<gene>
    <name evidence="28" type="ORF">SEMRO_72_G039770.1</name>
</gene>
<feature type="transmembrane region" description="Helical" evidence="26">
    <location>
        <begin position="237"/>
        <end position="259"/>
    </location>
</feature>
<comment type="catalytic activity">
    <reaction evidence="9">
        <text>L-histidyl-glycine(out) = L-histidyl-glycine(in)</text>
        <dbReference type="Rhea" id="RHEA:79395"/>
        <dbReference type="ChEBI" id="CHEBI:229957"/>
    </reaction>
</comment>
<comment type="function">
    <text evidence="23">Lysosomal dipeptide uniporter that selectively exports lysine, arginine or histidine-containing dipeptides with a net positive charge from the lysosome lumen into the cytosol. Could play a role in a specific type of protein O-glycosylation indirectly regulating macrophages migration and tissue invasion. Also essential for liver homeostasis.</text>
</comment>
<evidence type="ECO:0000313" key="28">
    <source>
        <dbReference type="EMBL" id="CAB9499934.1"/>
    </source>
</evidence>
<name>A0A9N8DFS6_9STRA</name>
<dbReference type="PANTHER" id="PTHR23512">
    <property type="entry name" value="MAJOR FACILITATOR SUPERFAMILY DOMAIN-CONTAINING PROTEIN 1"/>
    <property type="match status" value="1"/>
</dbReference>
<feature type="region of interest" description="Disordered" evidence="25">
    <location>
        <begin position="1"/>
        <end position="40"/>
    </location>
</feature>
<evidence type="ECO:0000256" key="5">
    <source>
        <dbReference type="ARBA" id="ARBA00022989"/>
    </source>
</evidence>
<comment type="catalytic activity">
    <reaction evidence="12">
        <text>L-lysyl-L-alpha-amino acid(out) = L-lysyl-L-alpha-amino acid(in)</text>
        <dbReference type="Rhea" id="RHEA:79387"/>
        <dbReference type="ChEBI" id="CHEBI:229965"/>
    </reaction>
</comment>
<dbReference type="PANTHER" id="PTHR23512:SF3">
    <property type="entry name" value="MAJOR FACILITATOR SUPERFAMILY DOMAIN-CONTAINING PROTEIN 1"/>
    <property type="match status" value="1"/>
</dbReference>
<evidence type="ECO:0000256" key="16">
    <source>
        <dbReference type="ARBA" id="ARBA00044900"/>
    </source>
</evidence>
<evidence type="ECO:0000256" key="12">
    <source>
        <dbReference type="ARBA" id="ARBA00044891"/>
    </source>
</evidence>
<evidence type="ECO:0000256" key="6">
    <source>
        <dbReference type="ARBA" id="ARBA00023136"/>
    </source>
</evidence>
<feature type="transmembrane region" description="Helical" evidence="26">
    <location>
        <begin position="523"/>
        <end position="541"/>
    </location>
</feature>
<comment type="catalytic activity">
    <reaction evidence="19">
        <text>L-alanyl-L-lysine(out) = L-alanyl-L-lysine(in)</text>
        <dbReference type="Rhea" id="RHEA:79415"/>
        <dbReference type="ChEBI" id="CHEBI:192470"/>
    </reaction>
</comment>
<evidence type="ECO:0000256" key="18">
    <source>
        <dbReference type="ARBA" id="ARBA00044912"/>
    </source>
</evidence>
<comment type="catalytic activity">
    <reaction evidence="17">
        <text>L-arginyl-glycine(out) = L-arginyl-glycine(in)</text>
        <dbReference type="Rhea" id="RHEA:79391"/>
        <dbReference type="ChEBI" id="CHEBI:229955"/>
    </reaction>
</comment>
<feature type="transmembrane region" description="Helical" evidence="26">
    <location>
        <begin position="178"/>
        <end position="199"/>
    </location>
</feature>
<comment type="catalytic activity">
    <reaction evidence="16">
        <text>L-lysyl-L-lysine(out) = L-lysyl-L-lysine(in)</text>
        <dbReference type="Rhea" id="RHEA:79403"/>
        <dbReference type="ChEBI" id="CHEBI:229956"/>
    </reaction>
</comment>
<feature type="region of interest" description="Disordered" evidence="25">
    <location>
        <begin position="299"/>
        <end position="321"/>
    </location>
</feature>
<reference evidence="28" key="1">
    <citation type="submission" date="2020-06" db="EMBL/GenBank/DDBJ databases">
        <authorList>
            <consortium name="Plant Systems Biology data submission"/>
        </authorList>
    </citation>
    <scope>NUCLEOTIDE SEQUENCE</scope>
    <source>
        <strain evidence="28">D6</strain>
    </source>
</reference>
<keyword evidence="4 26" id="KW-0812">Transmembrane</keyword>
<evidence type="ECO:0000256" key="15">
    <source>
        <dbReference type="ARBA" id="ARBA00044899"/>
    </source>
</evidence>
<comment type="catalytic activity">
    <reaction evidence="15">
        <text>L-arginyl-L-alpha-amino acid(out) = L-arginyl-L-alpha-amino acid(in)</text>
        <dbReference type="Rhea" id="RHEA:79371"/>
        <dbReference type="ChEBI" id="CHEBI:84315"/>
    </reaction>
</comment>